<gene>
    <name evidence="2" type="ORF">F4Y08_01365</name>
</gene>
<keyword evidence="1" id="KW-0812">Transmembrane</keyword>
<evidence type="ECO:0000313" key="2">
    <source>
        <dbReference type="EMBL" id="MYD88977.1"/>
    </source>
</evidence>
<accession>A0A6B1DNV6</accession>
<feature type="transmembrane region" description="Helical" evidence="1">
    <location>
        <begin position="6"/>
        <end position="25"/>
    </location>
</feature>
<dbReference type="EMBL" id="VXPY01000012">
    <property type="protein sequence ID" value="MYD88977.1"/>
    <property type="molecule type" value="Genomic_DNA"/>
</dbReference>
<reference evidence="2" key="1">
    <citation type="submission" date="2019-09" db="EMBL/GenBank/DDBJ databases">
        <title>Characterisation of the sponge microbiome using genome-centric metagenomics.</title>
        <authorList>
            <person name="Engelberts J.P."/>
            <person name="Robbins S.J."/>
            <person name="De Goeij J.M."/>
            <person name="Aranda M."/>
            <person name="Bell S.C."/>
            <person name="Webster N.S."/>
        </authorList>
    </citation>
    <scope>NUCLEOTIDE SEQUENCE</scope>
    <source>
        <strain evidence="2">SB0662_bin_9</strain>
    </source>
</reference>
<sequence>MDSGAPILILLLITSVGLGLILFLIKATVPRIFKRVLDHYGHRLELAELIMNTRRAPALWLTRQMEGLAQNPSPDRAARLQRQAVRISIKNLKAIIKFLSNANTYDTPETRQMVLKELNAIRREWEEKGWPAVEPDPDYILLRDREEMEGATYITHDSTASGEAEPGKAV</sequence>
<evidence type="ECO:0000256" key="1">
    <source>
        <dbReference type="SAM" id="Phobius"/>
    </source>
</evidence>
<organism evidence="2">
    <name type="scientific">Caldilineaceae bacterium SB0662_bin_9</name>
    <dbReference type="NCBI Taxonomy" id="2605258"/>
    <lineage>
        <taxon>Bacteria</taxon>
        <taxon>Bacillati</taxon>
        <taxon>Chloroflexota</taxon>
        <taxon>Caldilineae</taxon>
        <taxon>Caldilineales</taxon>
        <taxon>Caldilineaceae</taxon>
    </lineage>
</organism>
<name>A0A6B1DNV6_9CHLR</name>
<protein>
    <submittedName>
        <fullName evidence="2">Uncharacterized protein</fullName>
    </submittedName>
</protein>
<proteinExistence type="predicted"/>
<keyword evidence="1" id="KW-1133">Transmembrane helix</keyword>
<comment type="caution">
    <text evidence="2">The sequence shown here is derived from an EMBL/GenBank/DDBJ whole genome shotgun (WGS) entry which is preliminary data.</text>
</comment>
<keyword evidence="1" id="KW-0472">Membrane</keyword>
<dbReference type="AlphaFoldDB" id="A0A6B1DNV6"/>